<evidence type="ECO:0000313" key="3">
    <source>
        <dbReference type="Proteomes" id="UP000054166"/>
    </source>
</evidence>
<reference evidence="3" key="2">
    <citation type="submission" date="2015-01" db="EMBL/GenBank/DDBJ databases">
        <title>Evolutionary Origins and Diversification of the Mycorrhizal Mutualists.</title>
        <authorList>
            <consortium name="DOE Joint Genome Institute"/>
            <consortium name="Mycorrhizal Genomics Consortium"/>
            <person name="Kohler A."/>
            <person name="Kuo A."/>
            <person name="Nagy L.G."/>
            <person name="Floudas D."/>
            <person name="Copeland A."/>
            <person name="Barry K.W."/>
            <person name="Cichocki N."/>
            <person name="Veneault-Fourrey C."/>
            <person name="LaButti K."/>
            <person name="Lindquist E.A."/>
            <person name="Lipzen A."/>
            <person name="Lundell T."/>
            <person name="Morin E."/>
            <person name="Murat C."/>
            <person name="Riley R."/>
            <person name="Ohm R."/>
            <person name="Sun H."/>
            <person name="Tunlid A."/>
            <person name="Henrissat B."/>
            <person name="Grigoriev I.V."/>
            <person name="Hibbett D.S."/>
            <person name="Martin F."/>
        </authorList>
    </citation>
    <scope>NUCLEOTIDE SEQUENCE [LARGE SCALE GENOMIC DNA]</scope>
    <source>
        <strain evidence="3">F 1598</strain>
    </source>
</reference>
<dbReference type="AlphaFoldDB" id="A0A0C3EM41"/>
<evidence type="ECO:0000256" key="1">
    <source>
        <dbReference type="SAM" id="Phobius"/>
    </source>
</evidence>
<keyword evidence="1" id="KW-0472">Membrane</keyword>
<dbReference type="HOGENOM" id="CLU_2740949_0_0_1"/>
<evidence type="ECO:0000313" key="2">
    <source>
        <dbReference type="EMBL" id="KIM73635.1"/>
    </source>
</evidence>
<feature type="transmembrane region" description="Helical" evidence="1">
    <location>
        <begin position="19"/>
        <end position="41"/>
    </location>
</feature>
<proteinExistence type="predicted"/>
<keyword evidence="1" id="KW-1133">Transmembrane helix</keyword>
<organism evidence="2 3">
    <name type="scientific">Piloderma croceum (strain F 1598)</name>
    <dbReference type="NCBI Taxonomy" id="765440"/>
    <lineage>
        <taxon>Eukaryota</taxon>
        <taxon>Fungi</taxon>
        <taxon>Dikarya</taxon>
        <taxon>Basidiomycota</taxon>
        <taxon>Agaricomycotina</taxon>
        <taxon>Agaricomycetes</taxon>
        <taxon>Agaricomycetidae</taxon>
        <taxon>Atheliales</taxon>
        <taxon>Atheliaceae</taxon>
        <taxon>Piloderma</taxon>
    </lineage>
</organism>
<dbReference type="EMBL" id="KN833077">
    <property type="protein sequence ID" value="KIM73635.1"/>
    <property type="molecule type" value="Genomic_DNA"/>
</dbReference>
<dbReference type="Proteomes" id="UP000054166">
    <property type="component" value="Unassembled WGS sequence"/>
</dbReference>
<protein>
    <submittedName>
        <fullName evidence="2">Uncharacterized protein</fullName>
    </submittedName>
</protein>
<reference evidence="2 3" key="1">
    <citation type="submission" date="2014-04" db="EMBL/GenBank/DDBJ databases">
        <authorList>
            <consortium name="DOE Joint Genome Institute"/>
            <person name="Kuo A."/>
            <person name="Tarkka M."/>
            <person name="Buscot F."/>
            <person name="Kohler A."/>
            <person name="Nagy L.G."/>
            <person name="Floudas D."/>
            <person name="Copeland A."/>
            <person name="Barry K.W."/>
            <person name="Cichocki N."/>
            <person name="Veneault-Fourrey C."/>
            <person name="LaButti K."/>
            <person name="Lindquist E.A."/>
            <person name="Lipzen A."/>
            <person name="Lundell T."/>
            <person name="Morin E."/>
            <person name="Murat C."/>
            <person name="Sun H."/>
            <person name="Tunlid A."/>
            <person name="Henrissat B."/>
            <person name="Grigoriev I.V."/>
            <person name="Hibbett D.S."/>
            <person name="Martin F."/>
            <person name="Nordberg H.P."/>
            <person name="Cantor M.N."/>
            <person name="Hua S.X."/>
        </authorList>
    </citation>
    <scope>NUCLEOTIDE SEQUENCE [LARGE SCALE GENOMIC DNA]</scope>
    <source>
        <strain evidence="2 3">F 1598</strain>
    </source>
</reference>
<name>A0A0C3EM41_PILCF</name>
<keyword evidence="3" id="KW-1185">Reference proteome</keyword>
<sequence length="71" mass="8136">MILACGRGSRFAEPESPLFWIPDLLSTTLYAFFLHLLSCTIKQMTLKVKRPESQFGYSRTRRGTPVLQLES</sequence>
<keyword evidence="1" id="KW-0812">Transmembrane</keyword>
<accession>A0A0C3EM41</accession>
<gene>
    <name evidence="2" type="ORF">PILCRDRAFT_828932</name>
</gene>
<dbReference type="InParanoid" id="A0A0C3EM41"/>